<organism evidence="2 3">
    <name type="scientific">Sphingobacterium suaedae</name>
    <dbReference type="NCBI Taxonomy" id="1686402"/>
    <lineage>
        <taxon>Bacteria</taxon>
        <taxon>Pseudomonadati</taxon>
        <taxon>Bacteroidota</taxon>
        <taxon>Sphingobacteriia</taxon>
        <taxon>Sphingobacteriales</taxon>
        <taxon>Sphingobacteriaceae</taxon>
        <taxon>Sphingobacterium</taxon>
    </lineage>
</organism>
<proteinExistence type="predicted"/>
<dbReference type="Proteomes" id="UP001597545">
    <property type="component" value="Unassembled WGS sequence"/>
</dbReference>
<name>A0ABW5KMW4_9SPHI</name>
<dbReference type="RefSeq" id="WP_380905989.1">
    <property type="nucleotide sequence ID" value="NZ_JBHUEG010000019.1"/>
</dbReference>
<keyword evidence="3" id="KW-1185">Reference proteome</keyword>
<accession>A0ABW5KMW4</accession>
<sequence>MKKLLTVLLAAGYFCCTYAQQSKVLVEIGGAYRNTSTSNIVNENTTNSSTFKTPKLHTQVGIGVSSHAFLGFSYRFSKAAQTQLQETVYDQYNTIERNKNKFSEKINGFGAFYRYYVRPFGESRWNAFAELNPSYQKIQFSSDIRREYQSNDGGSNSLSNTVTTWKTDQKALDVDVKIGASYRIAKRVHAQFTLHSLANLHNKFANKDYAGDEHKTSFQLFVSPLSNSFISFLYSL</sequence>
<evidence type="ECO:0000256" key="1">
    <source>
        <dbReference type="SAM" id="SignalP"/>
    </source>
</evidence>
<reference evidence="3" key="1">
    <citation type="journal article" date="2019" name="Int. J. Syst. Evol. Microbiol.">
        <title>The Global Catalogue of Microorganisms (GCM) 10K type strain sequencing project: providing services to taxonomists for standard genome sequencing and annotation.</title>
        <authorList>
            <consortium name="The Broad Institute Genomics Platform"/>
            <consortium name="The Broad Institute Genome Sequencing Center for Infectious Disease"/>
            <person name="Wu L."/>
            <person name="Ma J."/>
        </authorList>
    </citation>
    <scope>NUCLEOTIDE SEQUENCE [LARGE SCALE GENOMIC DNA]</scope>
    <source>
        <strain evidence="3">KCTC 42662</strain>
    </source>
</reference>
<evidence type="ECO:0000313" key="2">
    <source>
        <dbReference type="EMBL" id="MFD2549669.1"/>
    </source>
</evidence>
<feature type="signal peptide" evidence="1">
    <location>
        <begin position="1"/>
        <end position="19"/>
    </location>
</feature>
<gene>
    <name evidence="2" type="ORF">ACFSR5_18640</name>
</gene>
<keyword evidence="1" id="KW-0732">Signal</keyword>
<protein>
    <recommendedName>
        <fullName evidence="4">Outer membrane protein beta-barrel domain-containing protein</fullName>
    </recommendedName>
</protein>
<feature type="chain" id="PRO_5045458662" description="Outer membrane protein beta-barrel domain-containing protein" evidence="1">
    <location>
        <begin position="20"/>
        <end position="236"/>
    </location>
</feature>
<evidence type="ECO:0008006" key="4">
    <source>
        <dbReference type="Google" id="ProtNLM"/>
    </source>
</evidence>
<dbReference type="EMBL" id="JBHULR010000020">
    <property type="protein sequence ID" value="MFD2549669.1"/>
    <property type="molecule type" value="Genomic_DNA"/>
</dbReference>
<comment type="caution">
    <text evidence="2">The sequence shown here is derived from an EMBL/GenBank/DDBJ whole genome shotgun (WGS) entry which is preliminary data.</text>
</comment>
<evidence type="ECO:0000313" key="3">
    <source>
        <dbReference type="Proteomes" id="UP001597545"/>
    </source>
</evidence>